<dbReference type="Pfam" id="PF11748">
    <property type="entry name" value="DUF3306"/>
    <property type="match status" value="1"/>
</dbReference>
<evidence type="ECO:0000256" key="1">
    <source>
        <dbReference type="SAM" id="MobiDB-lite"/>
    </source>
</evidence>
<feature type="compositionally biased region" description="Polar residues" evidence="1">
    <location>
        <begin position="242"/>
        <end position="259"/>
    </location>
</feature>
<evidence type="ECO:0008006" key="4">
    <source>
        <dbReference type="Google" id="ProtNLM"/>
    </source>
</evidence>
<organism evidence="2 3">
    <name type="scientific">Photobacterium jeanii</name>
    <dbReference type="NCBI Taxonomy" id="858640"/>
    <lineage>
        <taxon>Bacteria</taxon>
        <taxon>Pseudomonadati</taxon>
        <taxon>Pseudomonadota</taxon>
        <taxon>Gammaproteobacteria</taxon>
        <taxon>Vibrionales</taxon>
        <taxon>Vibrionaceae</taxon>
        <taxon>Photobacterium</taxon>
    </lineage>
</organism>
<dbReference type="RefSeq" id="WP_068327368.1">
    <property type="nucleotide sequence ID" value="NZ_LVHF01000012.1"/>
</dbReference>
<dbReference type="AlphaFoldDB" id="A0A178KM84"/>
<name>A0A178KM84_9GAMM</name>
<dbReference type="STRING" id="858640.A3K86_02805"/>
<proteinExistence type="predicted"/>
<dbReference type="InterPro" id="IPR021735">
    <property type="entry name" value="DUF3306"/>
</dbReference>
<feature type="region of interest" description="Disordered" evidence="1">
    <location>
        <begin position="220"/>
        <end position="268"/>
    </location>
</feature>
<dbReference type="OrthoDB" id="6399678at2"/>
<dbReference type="EMBL" id="LVHF01000012">
    <property type="protein sequence ID" value="OAN17864.1"/>
    <property type="molecule type" value="Genomic_DNA"/>
</dbReference>
<keyword evidence="3" id="KW-1185">Reference proteome</keyword>
<sequence length="268" mass="28958">MATNFFQRWSSRKLSARQENVEQVQEDVIASDLNETSVDLPSADGESQAMAQTNTLEAAVESEAIVETQIDSDGVIQESELSDEAPSLNDVEKVNYQSGAAAFLKQGVEKSVKKAALRKLFHSDEFNYISDMDDHTEDFSNVPKLDTSVVKQLRNWVNEAAEKVEALAETDVDNASTSATASAQTDTLGQTSLEVGTEANLQTGVETSIPTEVTQTQAANEIGQIDQQAAGEGNHTDAKTRLAQNTETDSIDESAQASLKESDEVKHA</sequence>
<accession>A0A178KM84</accession>
<reference evidence="2 3" key="1">
    <citation type="submission" date="2016-03" db="EMBL/GenBank/DDBJ databases">
        <title>Photobacterium proteolyticum sp. nov. a protease producing bacterium isolated from ocean sediments of Laizhou Bay.</title>
        <authorList>
            <person name="Li Y."/>
        </authorList>
    </citation>
    <scope>NUCLEOTIDE SEQUENCE [LARGE SCALE GENOMIC DNA]</scope>
    <source>
        <strain evidence="2 3">R-40508</strain>
    </source>
</reference>
<dbReference type="Proteomes" id="UP000078503">
    <property type="component" value="Unassembled WGS sequence"/>
</dbReference>
<evidence type="ECO:0000313" key="3">
    <source>
        <dbReference type="Proteomes" id="UP000078503"/>
    </source>
</evidence>
<gene>
    <name evidence="2" type="ORF">A3K86_02805</name>
</gene>
<protein>
    <recommendedName>
        <fullName evidence="4">DUF3306 domain-containing protein</fullName>
    </recommendedName>
</protein>
<evidence type="ECO:0000313" key="2">
    <source>
        <dbReference type="EMBL" id="OAN17864.1"/>
    </source>
</evidence>
<comment type="caution">
    <text evidence="2">The sequence shown here is derived from an EMBL/GenBank/DDBJ whole genome shotgun (WGS) entry which is preliminary data.</text>
</comment>